<evidence type="ECO:0000313" key="7">
    <source>
        <dbReference type="EMBL" id="KEZ39329.1"/>
    </source>
</evidence>
<dbReference type="SUPFAM" id="SSF52540">
    <property type="entry name" value="P-loop containing nucleoside triphosphate hydrolases"/>
    <property type="match status" value="1"/>
</dbReference>
<gene>
    <name evidence="7" type="ORF">SAPIO_CDS10019</name>
</gene>
<evidence type="ECO:0000256" key="4">
    <source>
        <dbReference type="SAM" id="Coils"/>
    </source>
</evidence>
<dbReference type="GO" id="GO:0000724">
    <property type="term" value="P:double-strand break repair via homologous recombination"/>
    <property type="evidence" value="ECO:0007669"/>
    <property type="project" value="TreeGrafter"/>
</dbReference>
<dbReference type="OrthoDB" id="10254973at2759"/>
<dbReference type="GO" id="GO:0003697">
    <property type="term" value="F:single-stranded DNA binding"/>
    <property type="evidence" value="ECO:0007669"/>
    <property type="project" value="TreeGrafter"/>
</dbReference>
<feature type="region of interest" description="Disordered" evidence="5">
    <location>
        <begin position="1"/>
        <end position="60"/>
    </location>
</feature>
<dbReference type="RefSeq" id="XP_016639128.1">
    <property type="nucleotide sequence ID" value="XM_016783682.1"/>
</dbReference>
<dbReference type="Proteomes" id="UP000028545">
    <property type="component" value="Unassembled WGS sequence"/>
</dbReference>
<dbReference type="GeneID" id="27719173"/>
<protein>
    <recommendedName>
        <fullName evidence="2">Structural maintenance of chromosomes protein 5</fullName>
    </recommendedName>
</protein>
<reference evidence="7 8" key="1">
    <citation type="journal article" date="2014" name="Genome Announc.">
        <title>Draft genome sequence of the pathogenic fungus Scedosporium apiospermum.</title>
        <authorList>
            <person name="Vandeputte P."/>
            <person name="Ghamrawi S."/>
            <person name="Rechenmann M."/>
            <person name="Iltis A."/>
            <person name="Giraud S."/>
            <person name="Fleury M."/>
            <person name="Thornton C."/>
            <person name="Delhaes L."/>
            <person name="Meyer W."/>
            <person name="Papon N."/>
            <person name="Bouchara J.P."/>
        </authorList>
    </citation>
    <scope>NUCLEOTIDE SEQUENCE [LARGE SCALE GENOMIC DNA]</scope>
    <source>
        <strain evidence="7 8">IHEM 14462</strain>
    </source>
</reference>
<dbReference type="KEGG" id="sapo:SAPIO_CDS10019"/>
<dbReference type="VEuPathDB" id="FungiDB:SAPIO_CDS10019"/>
<dbReference type="GO" id="GO:0030915">
    <property type="term" value="C:Smc5-Smc6 complex"/>
    <property type="evidence" value="ECO:0007669"/>
    <property type="project" value="TreeGrafter"/>
</dbReference>
<organism evidence="7 8">
    <name type="scientific">Pseudallescheria apiosperma</name>
    <name type="common">Scedosporium apiospermum</name>
    <dbReference type="NCBI Taxonomy" id="563466"/>
    <lineage>
        <taxon>Eukaryota</taxon>
        <taxon>Fungi</taxon>
        <taxon>Dikarya</taxon>
        <taxon>Ascomycota</taxon>
        <taxon>Pezizomycotina</taxon>
        <taxon>Sordariomycetes</taxon>
        <taxon>Hypocreomycetidae</taxon>
        <taxon>Microascales</taxon>
        <taxon>Microascaceae</taxon>
        <taxon>Scedosporium</taxon>
    </lineage>
</organism>
<comment type="similarity">
    <text evidence="1">Belongs to the SMC family. SMC5 subfamily.</text>
</comment>
<name>A0A084FW67_PSEDA</name>
<evidence type="ECO:0000313" key="8">
    <source>
        <dbReference type="Proteomes" id="UP000028545"/>
    </source>
</evidence>
<accession>A0A084FW67</accession>
<dbReference type="Gene3D" id="3.40.50.300">
    <property type="entry name" value="P-loop containing nucleotide triphosphate hydrolases"/>
    <property type="match status" value="2"/>
</dbReference>
<evidence type="ECO:0000256" key="1">
    <source>
        <dbReference type="ARBA" id="ARBA00010171"/>
    </source>
</evidence>
<dbReference type="HOGENOM" id="CLU_004969_2_0_1"/>
<proteinExistence type="inferred from homology"/>
<dbReference type="OMA" id="RFWTSQP"/>
<feature type="coiled-coil region" evidence="4">
    <location>
        <begin position="689"/>
        <end position="782"/>
    </location>
</feature>
<evidence type="ECO:0000256" key="2">
    <source>
        <dbReference type="ARBA" id="ARBA00018687"/>
    </source>
</evidence>
<evidence type="ECO:0000256" key="3">
    <source>
        <dbReference type="ARBA" id="ARBA00023054"/>
    </source>
</evidence>
<dbReference type="GO" id="GO:0005634">
    <property type="term" value="C:nucleus"/>
    <property type="evidence" value="ECO:0007669"/>
    <property type="project" value="TreeGrafter"/>
</dbReference>
<dbReference type="PANTHER" id="PTHR45916:SF1">
    <property type="entry name" value="STRUCTURAL MAINTENANCE OF CHROMOSOMES PROTEIN 5"/>
    <property type="match status" value="1"/>
</dbReference>
<feature type="domain" description="RecF/RecN/SMC N-terminal" evidence="6">
    <location>
        <begin position="84"/>
        <end position="1073"/>
    </location>
</feature>
<dbReference type="InterPro" id="IPR027417">
    <property type="entry name" value="P-loop_NTPase"/>
</dbReference>
<dbReference type="EMBL" id="JOWA01000154">
    <property type="protein sequence ID" value="KEZ39329.1"/>
    <property type="molecule type" value="Genomic_DNA"/>
</dbReference>
<dbReference type="Pfam" id="PF02463">
    <property type="entry name" value="SMC_N"/>
    <property type="match status" value="1"/>
</dbReference>
<keyword evidence="8" id="KW-1185">Reference proteome</keyword>
<comment type="caution">
    <text evidence="7">The sequence shown here is derived from an EMBL/GenBank/DDBJ whole genome shotgun (WGS) entry which is preliminary data.</text>
</comment>
<keyword evidence="3 4" id="KW-0175">Coiled coil</keyword>
<sequence>MSRVSRGKRPAASVSGDESEPGSHTASDYDSESSRRSRPRPRRGGDGPSNGIKSENHGFASSSGTMLNGNLAAHDDDKFKPGSVVRVLVNNFCAYTKAEFFPGPYLNMVIGPNGTGKSTLVNAICLGLGYSPKLLNRADVVSEFVKHGKSTAFVEIELKKLPRDRENYIIKLRIKRENNSQKFWLNGREAPQKKIQTLVRNLNIQVDNLCQFLPQDRVAAFAGLGEVQLLDEMLRAAAPQNVINWHLRLKELYKDQAEIQKQVRADTERLEGLQNAQRNMQADVDRVKDREAAQRRVELLRAALIATQYTEAAERFRDAKGERERATARVQQLEEENEPSLQAVTEREMYRDQVAAAVESRKGALRNAERAADRLLDGVRQAEDEVAKHEAAITAQVDNHRKKKAVVGEIRRKINQLEAQQKSELPKFDSAEWNMKIREQEHKARDLQSQLNDLNSKVTSITKDMVDKKTQAQGLKHQLEALGTRQGKQLSALRAIDADALRAYEWLQQHADEFEKEVFGPPLLTCSVKDDKYSDHIQAMLQKRDLVCFTAQTRADHAKLSRQFIKEMGLSVSLRTFTGSLEEFKPMVKAKDLGFDGFAIEFMDGPPLLLAQFCATSGLHKAGISLDELSEGQYERLNAQDYVSSWAAGRTLYKKMHRREYGDAGKSTSTKDIRPATFWKDQPVDSTEAEELRRKQGELRLQFSELTDQRETLKGEIDGILKELEEARSKLDQLKEEKGALQAQYTRWKGIPLRIETEQKNLERAIAEMRETKAEANRLIEARIDAAAQFLRAALAHSEAIEAVRTAHRDWIDASICLIEAKSDVTGLQERSRAIIELCEAERRNLEAARVLERESKAEARRLRDLIPQLQEQFGQEFTELAENKTSSDVEDEIAAEEERLGMISDVPQNTLQKYDQIVASITKLEKQVELGRGKIELLGSEIDDLRRRWEPRVDELVEKVTEAFGYNFQQIGCAGEVRLHKDEDFEKWALHVMVSYRPQEGLIRLTATRQSGGERTVATAFFLLALQGSAQAPFRVVDEINQGMDPRNERMVHNRMVEIACREHNSQYFLVTPKLLTGLRYDEGMTVLCVASGTHMPEETERLNLAECLALQKRVMASAAA</sequence>
<dbReference type="PANTHER" id="PTHR45916">
    <property type="entry name" value="STRUCTURAL MAINTENANCE OF CHROMOSOMES PROTEIN 5"/>
    <property type="match status" value="1"/>
</dbReference>
<dbReference type="InterPro" id="IPR003395">
    <property type="entry name" value="RecF/RecN/SMC_N"/>
</dbReference>
<feature type="coiled-coil region" evidence="4">
    <location>
        <begin position="365"/>
        <end position="464"/>
    </location>
</feature>
<evidence type="ECO:0000256" key="5">
    <source>
        <dbReference type="SAM" id="MobiDB-lite"/>
    </source>
</evidence>
<evidence type="ECO:0000259" key="6">
    <source>
        <dbReference type="Pfam" id="PF02463"/>
    </source>
</evidence>
<dbReference type="AlphaFoldDB" id="A0A084FW67"/>